<accession>A0A0U2WCP3</accession>
<dbReference type="AlphaFoldDB" id="A0A0U2WCP3"/>
<protein>
    <submittedName>
        <fullName evidence="1">Uncharacterized protein</fullName>
    </submittedName>
</protein>
<dbReference type="Proteomes" id="UP000061660">
    <property type="component" value="Chromosome"/>
</dbReference>
<dbReference type="OrthoDB" id="2625469at2"/>
<dbReference type="EMBL" id="CP013652">
    <property type="protein sequence ID" value="ALS25253.1"/>
    <property type="molecule type" value="Genomic_DNA"/>
</dbReference>
<evidence type="ECO:0000313" key="2">
    <source>
        <dbReference type="Proteomes" id="UP000061660"/>
    </source>
</evidence>
<proteinExistence type="predicted"/>
<dbReference type="STRING" id="162209.IJ22_49910"/>
<sequence>MNPQTARLLNLIQLISEIGIAAGYLIGMIPLAYAWSGTWVVPLAVVNLIIALLTSNGTLVMTIINVVLSLVSWIPIVGFVTRIGGSIVSVINIMNLRQRV</sequence>
<dbReference type="KEGG" id="pnp:IJ22_49910"/>
<evidence type="ECO:0000313" key="1">
    <source>
        <dbReference type="EMBL" id="ALS25253.1"/>
    </source>
</evidence>
<name>A0A0U2WCP3_9BACL</name>
<dbReference type="PATRIC" id="fig|162209.4.peg.5274"/>
<organism evidence="1 2">
    <name type="scientific">Paenibacillus naphthalenovorans</name>
    <dbReference type="NCBI Taxonomy" id="162209"/>
    <lineage>
        <taxon>Bacteria</taxon>
        <taxon>Bacillati</taxon>
        <taxon>Bacillota</taxon>
        <taxon>Bacilli</taxon>
        <taxon>Bacillales</taxon>
        <taxon>Paenibacillaceae</taxon>
        <taxon>Paenibacillus</taxon>
    </lineage>
</organism>
<reference evidence="2" key="1">
    <citation type="submission" date="2015-12" db="EMBL/GenBank/DDBJ databases">
        <title>Complete genome sequences of two moderately thermophilic Paenibacillus species.</title>
        <authorList>
            <person name="Butler R.III."/>
            <person name="Wang J."/>
            <person name="Stark B.C."/>
            <person name="Pombert J.-F."/>
        </authorList>
    </citation>
    <scope>NUCLEOTIDE SEQUENCE [LARGE SCALE GENOMIC DNA]</scope>
    <source>
        <strain evidence="2">32O-Y</strain>
    </source>
</reference>
<gene>
    <name evidence="1" type="ORF">IJ22_49910</name>
</gene>
<reference evidence="1 2" key="2">
    <citation type="journal article" date="2016" name="Genome Announc.">
        <title>Complete Genome Sequences of Two Interactive Moderate Thermophiles, Paenibacillus napthalenovorans 32O-Y and Paenibacillus sp. 32O-W.</title>
        <authorList>
            <person name="Butler R.R.III."/>
            <person name="Wang J."/>
            <person name="Stark B.C."/>
            <person name="Pombert J.F."/>
        </authorList>
    </citation>
    <scope>NUCLEOTIDE SEQUENCE [LARGE SCALE GENOMIC DNA]</scope>
    <source>
        <strain evidence="1 2">32O-Y</strain>
    </source>
</reference>
<keyword evidence="2" id="KW-1185">Reference proteome</keyword>
<dbReference type="RefSeq" id="WP_054817387.1">
    <property type="nucleotide sequence ID" value="NZ_BJCS01000009.1"/>
</dbReference>